<feature type="compositionally biased region" description="Low complexity" evidence="7">
    <location>
        <begin position="149"/>
        <end position="161"/>
    </location>
</feature>
<keyword evidence="5" id="KW-0804">Transcription</keyword>
<name>A0A835FYN3_9POAL</name>
<feature type="compositionally biased region" description="Basic and acidic residues" evidence="7">
    <location>
        <begin position="173"/>
        <end position="183"/>
    </location>
</feature>
<dbReference type="OrthoDB" id="684567at2759"/>
<sequence length="382" mass="40428">MAGARTRLSESGNSCGGKAKTPRARGFLTAMYASAVSLSLCKSYLTRKVRQAMALEAVVFPKEHLACTVMAGVAVHSSASSLGYGFDIDDLEEKGGVVLQQETPDALPLGAATWDAAALCPCSIAPGAVEDCCWDAQRHLSVSPPPPAAAVAGRGKAASSAARRRRRRPKAVKNTEEMESQRRNHIAVERNRRRQMNEYLAVLRSVMPPSYAQRGDQASIVAGAINFVKELEQLLQSLEAQKRRTEPPAAPPFAGFFTFPQYSATGAIGAAGSSDSSGSVCAAGDQSGGGSGAGARRGVADIEVAVAESHVNVKVLAPRRPRQLLRMVVALQCLGFTVLHLNVTTTADHLAFYSFSLKMEDECRLSSVDDIAAAVNEIVATI</sequence>
<comment type="caution">
    <text evidence="9">The sequence shown here is derived from an EMBL/GenBank/DDBJ whole genome shotgun (WGS) entry which is preliminary data.</text>
</comment>
<evidence type="ECO:0000313" key="10">
    <source>
        <dbReference type="Proteomes" id="UP000636709"/>
    </source>
</evidence>
<reference evidence="9" key="1">
    <citation type="submission" date="2020-07" db="EMBL/GenBank/DDBJ databases">
        <title>Genome sequence and genetic diversity analysis of an under-domesticated orphan crop, white fonio (Digitaria exilis).</title>
        <authorList>
            <person name="Bennetzen J.L."/>
            <person name="Chen S."/>
            <person name="Ma X."/>
            <person name="Wang X."/>
            <person name="Yssel A.E.J."/>
            <person name="Chaluvadi S.R."/>
            <person name="Johnson M."/>
            <person name="Gangashetty P."/>
            <person name="Hamidou F."/>
            <person name="Sanogo M.D."/>
            <person name="Zwaenepoel A."/>
            <person name="Wallace J."/>
            <person name="Van De Peer Y."/>
            <person name="Van Deynze A."/>
        </authorList>
    </citation>
    <scope>NUCLEOTIDE SEQUENCE</scope>
    <source>
        <tissue evidence="9">Leaves</tissue>
    </source>
</reference>
<dbReference type="EMBL" id="JACEFO010000153">
    <property type="protein sequence ID" value="KAF8779878.1"/>
    <property type="molecule type" value="Genomic_DNA"/>
</dbReference>
<accession>A0A835FYN3</accession>
<dbReference type="SMART" id="SM00353">
    <property type="entry name" value="HLH"/>
    <property type="match status" value="1"/>
</dbReference>
<evidence type="ECO:0000256" key="2">
    <source>
        <dbReference type="ARBA" id="ARBA00005510"/>
    </source>
</evidence>
<comment type="similarity">
    <text evidence="2">Belongs to the bHLH protein family.</text>
</comment>
<keyword evidence="4" id="KW-0238">DNA-binding</keyword>
<dbReference type="Gene3D" id="4.10.280.10">
    <property type="entry name" value="Helix-loop-helix DNA-binding domain"/>
    <property type="match status" value="1"/>
</dbReference>
<gene>
    <name evidence="9" type="ORF">HU200_002145</name>
</gene>
<dbReference type="GO" id="GO:0000981">
    <property type="term" value="F:DNA-binding transcription factor activity, RNA polymerase II-specific"/>
    <property type="evidence" value="ECO:0007669"/>
    <property type="project" value="TreeGrafter"/>
</dbReference>
<keyword evidence="6" id="KW-0539">Nucleus</keyword>
<dbReference type="PROSITE" id="PS50888">
    <property type="entry name" value="BHLH"/>
    <property type="match status" value="1"/>
</dbReference>
<dbReference type="Pfam" id="PF00010">
    <property type="entry name" value="HLH"/>
    <property type="match status" value="1"/>
</dbReference>
<evidence type="ECO:0000256" key="1">
    <source>
        <dbReference type="ARBA" id="ARBA00004123"/>
    </source>
</evidence>
<dbReference type="PANTHER" id="PTHR11969:SF62">
    <property type="entry name" value="BHLH TRANSCRIPTION FACTOR"/>
    <property type="match status" value="1"/>
</dbReference>
<dbReference type="CDD" id="cd11448">
    <property type="entry name" value="bHLH_AtFAMA_like"/>
    <property type="match status" value="1"/>
</dbReference>
<protein>
    <recommendedName>
        <fullName evidence="8">BHLH domain-containing protein</fullName>
    </recommendedName>
</protein>
<evidence type="ECO:0000256" key="4">
    <source>
        <dbReference type="ARBA" id="ARBA00023125"/>
    </source>
</evidence>
<evidence type="ECO:0000259" key="8">
    <source>
        <dbReference type="PROSITE" id="PS50888"/>
    </source>
</evidence>
<dbReference type="GO" id="GO:0005634">
    <property type="term" value="C:nucleus"/>
    <property type="evidence" value="ECO:0007669"/>
    <property type="project" value="UniProtKB-SubCell"/>
</dbReference>
<keyword evidence="3" id="KW-0805">Transcription regulation</keyword>
<organism evidence="9 10">
    <name type="scientific">Digitaria exilis</name>
    <dbReference type="NCBI Taxonomy" id="1010633"/>
    <lineage>
        <taxon>Eukaryota</taxon>
        <taxon>Viridiplantae</taxon>
        <taxon>Streptophyta</taxon>
        <taxon>Embryophyta</taxon>
        <taxon>Tracheophyta</taxon>
        <taxon>Spermatophyta</taxon>
        <taxon>Magnoliopsida</taxon>
        <taxon>Liliopsida</taxon>
        <taxon>Poales</taxon>
        <taxon>Poaceae</taxon>
        <taxon>PACMAD clade</taxon>
        <taxon>Panicoideae</taxon>
        <taxon>Panicodae</taxon>
        <taxon>Paniceae</taxon>
        <taxon>Anthephorinae</taxon>
        <taxon>Digitaria</taxon>
    </lineage>
</organism>
<dbReference type="Proteomes" id="UP000636709">
    <property type="component" value="Unassembled WGS sequence"/>
</dbReference>
<dbReference type="GO" id="GO:0000978">
    <property type="term" value="F:RNA polymerase II cis-regulatory region sequence-specific DNA binding"/>
    <property type="evidence" value="ECO:0007669"/>
    <property type="project" value="TreeGrafter"/>
</dbReference>
<evidence type="ECO:0000256" key="6">
    <source>
        <dbReference type="ARBA" id="ARBA00023242"/>
    </source>
</evidence>
<feature type="compositionally biased region" description="Basic residues" evidence="7">
    <location>
        <begin position="162"/>
        <end position="171"/>
    </location>
</feature>
<evidence type="ECO:0000256" key="5">
    <source>
        <dbReference type="ARBA" id="ARBA00023163"/>
    </source>
</evidence>
<keyword evidence="10" id="KW-1185">Reference proteome</keyword>
<dbReference type="GO" id="GO:0046983">
    <property type="term" value="F:protein dimerization activity"/>
    <property type="evidence" value="ECO:0007669"/>
    <property type="project" value="InterPro"/>
</dbReference>
<dbReference type="SUPFAM" id="SSF47459">
    <property type="entry name" value="HLH, helix-loop-helix DNA-binding domain"/>
    <property type="match status" value="1"/>
</dbReference>
<dbReference type="InterPro" id="IPR036638">
    <property type="entry name" value="HLH_DNA-bd_sf"/>
</dbReference>
<evidence type="ECO:0000256" key="3">
    <source>
        <dbReference type="ARBA" id="ARBA00023015"/>
    </source>
</evidence>
<feature type="domain" description="BHLH" evidence="8">
    <location>
        <begin position="180"/>
        <end position="231"/>
    </location>
</feature>
<evidence type="ECO:0000256" key="7">
    <source>
        <dbReference type="SAM" id="MobiDB-lite"/>
    </source>
</evidence>
<comment type="subcellular location">
    <subcellularLocation>
        <location evidence="1">Nucleus</location>
    </subcellularLocation>
</comment>
<feature type="region of interest" description="Disordered" evidence="7">
    <location>
        <begin position="144"/>
        <end position="183"/>
    </location>
</feature>
<dbReference type="PANTHER" id="PTHR11969">
    <property type="entry name" value="MAX DIMERIZATION, MAD"/>
    <property type="match status" value="1"/>
</dbReference>
<dbReference type="AlphaFoldDB" id="A0A835FYN3"/>
<evidence type="ECO:0000313" key="9">
    <source>
        <dbReference type="EMBL" id="KAF8779878.1"/>
    </source>
</evidence>
<dbReference type="InterPro" id="IPR011598">
    <property type="entry name" value="bHLH_dom"/>
</dbReference>
<proteinExistence type="inferred from homology"/>